<dbReference type="AlphaFoldDB" id="X1DIF2"/>
<organism evidence="1">
    <name type="scientific">marine sediment metagenome</name>
    <dbReference type="NCBI Taxonomy" id="412755"/>
    <lineage>
        <taxon>unclassified sequences</taxon>
        <taxon>metagenomes</taxon>
        <taxon>ecological metagenomes</taxon>
    </lineage>
</organism>
<dbReference type="SUPFAM" id="SSF51182">
    <property type="entry name" value="RmlC-like cupins"/>
    <property type="match status" value="1"/>
</dbReference>
<evidence type="ECO:0008006" key="2">
    <source>
        <dbReference type="Google" id="ProtNLM"/>
    </source>
</evidence>
<comment type="caution">
    <text evidence="1">The sequence shown here is derived from an EMBL/GenBank/DDBJ whole genome shotgun (WGS) entry which is preliminary data.</text>
</comment>
<dbReference type="EMBL" id="BART01022425">
    <property type="protein sequence ID" value="GAG96196.1"/>
    <property type="molecule type" value="Genomic_DNA"/>
</dbReference>
<evidence type="ECO:0000313" key="1">
    <source>
        <dbReference type="EMBL" id="GAG96196.1"/>
    </source>
</evidence>
<reference evidence="1" key="1">
    <citation type="journal article" date="2014" name="Front. Microbiol.">
        <title>High frequency of phylogenetically diverse reductive dehalogenase-homologous genes in deep subseafloor sedimentary metagenomes.</title>
        <authorList>
            <person name="Kawai M."/>
            <person name="Futagami T."/>
            <person name="Toyoda A."/>
            <person name="Takaki Y."/>
            <person name="Nishi S."/>
            <person name="Hori S."/>
            <person name="Arai W."/>
            <person name="Tsubouchi T."/>
            <person name="Morono Y."/>
            <person name="Uchiyama I."/>
            <person name="Ito T."/>
            <person name="Fujiyama A."/>
            <person name="Inagaki F."/>
            <person name="Takami H."/>
        </authorList>
    </citation>
    <scope>NUCLEOTIDE SEQUENCE</scope>
    <source>
        <strain evidence="1">Expedition CK06-06</strain>
    </source>
</reference>
<name>X1DIF2_9ZZZZ</name>
<dbReference type="Gene3D" id="2.60.120.10">
    <property type="entry name" value="Jelly Rolls"/>
    <property type="match status" value="1"/>
</dbReference>
<protein>
    <recommendedName>
        <fullName evidence="2">Cupin 2 conserved barrel domain-containing protein</fullName>
    </recommendedName>
</protein>
<dbReference type="InterPro" id="IPR014710">
    <property type="entry name" value="RmlC-like_jellyroll"/>
</dbReference>
<sequence>MIIKQGKGWGITRKIYRGPMNELHHLSIKKGGYCSEHQHKKFNLFYVLSGLLEITIWRDKNLEDITKLGPEEVSAVSPGFWHKFRALEDTECMELYYVLLEDPDIERRTQGGMEK</sequence>
<proteinExistence type="predicted"/>
<gene>
    <name evidence="1" type="ORF">S01H4_41048</name>
</gene>
<dbReference type="InterPro" id="IPR011051">
    <property type="entry name" value="RmlC_Cupin_sf"/>
</dbReference>
<accession>X1DIF2</accession>